<reference evidence="5" key="1">
    <citation type="journal article" date="2020" name="Plant Biotechnol. J.">
        <title>The pomegranate (Punica granatum L.) draft genome dissects genetic divergence between soft- and hard-seeded cultivars.</title>
        <authorList>
            <person name="Luo X."/>
            <person name="Li H."/>
            <person name="Wu Z."/>
            <person name="Yao W."/>
            <person name="Zhao P."/>
            <person name="Cao D."/>
            <person name="Yu H."/>
            <person name="Li K."/>
            <person name="Poudel K."/>
            <person name="Zhao D."/>
            <person name="Zhang F."/>
            <person name="Xia X."/>
            <person name="Chen L."/>
            <person name="Wang Q."/>
            <person name="Jing D."/>
            <person name="Cao S."/>
        </authorList>
    </citation>
    <scope>NUCLEOTIDE SEQUENCE [LARGE SCALE GENOMIC DNA]</scope>
    <source>
        <strain evidence="5">cv. Tunisia</strain>
    </source>
</reference>
<name>A0A6P8BTL6_PUNGR</name>
<dbReference type="PANTHER" id="PTHR32258">
    <property type="entry name" value="PROTEIN NETWORKED 4A"/>
    <property type="match status" value="1"/>
</dbReference>
<evidence type="ECO:0000256" key="3">
    <source>
        <dbReference type="SAM" id="MobiDB-lite"/>
    </source>
</evidence>
<evidence type="ECO:0000313" key="5">
    <source>
        <dbReference type="Proteomes" id="UP000515151"/>
    </source>
</evidence>
<keyword evidence="1" id="KW-0175">Coiled coil</keyword>
<evidence type="ECO:0000259" key="4">
    <source>
        <dbReference type="PROSITE" id="PS51774"/>
    </source>
</evidence>
<feature type="compositionally biased region" description="Polar residues" evidence="3">
    <location>
        <begin position="23"/>
        <end position="32"/>
    </location>
</feature>
<dbReference type="GeneID" id="116188366"/>
<dbReference type="InterPro" id="IPR011684">
    <property type="entry name" value="NAB"/>
</dbReference>
<accession>A0A6P8BTL6</accession>
<evidence type="ECO:0000256" key="2">
    <source>
        <dbReference type="ARBA" id="ARBA00038006"/>
    </source>
</evidence>
<feature type="compositionally biased region" description="Polar residues" evidence="3">
    <location>
        <begin position="141"/>
        <end position="160"/>
    </location>
</feature>
<dbReference type="Proteomes" id="UP000515151">
    <property type="component" value="Chromosome 8"/>
</dbReference>
<organism evidence="5 6">
    <name type="scientific">Punica granatum</name>
    <name type="common">Pomegranate</name>
    <dbReference type="NCBI Taxonomy" id="22663"/>
    <lineage>
        <taxon>Eukaryota</taxon>
        <taxon>Viridiplantae</taxon>
        <taxon>Streptophyta</taxon>
        <taxon>Embryophyta</taxon>
        <taxon>Tracheophyta</taxon>
        <taxon>Spermatophyta</taxon>
        <taxon>Magnoliopsida</taxon>
        <taxon>eudicotyledons</taxon>
        <taxon>Gunneridae</taxon>
        <taxon>Pentapetalae</taxon>
        <taxon>rosids</taxon>
        <taxon>malvids</taxon>
        <taxon>Myrtales</taxon>
        <taxon>Lythraceae</taxon>
        <taxon>Punica</taxon>
    </lineage>
</organism>
<feature type="region of interest" description="Disordered" evidence="3">
    <location>
        <begin position="13"/>
        <end position="55"/>
    </location>
</feature>
<feature type="region of interest" description="Disordered" evidence="3">
    <location>
        <begin position="141"/>
        <end position="176"/>
    </location>
</feature>
<comment type="similarity">
    <text evidence="2">Belongs to the NET family.</text>
</comment>
<feature type="compositionally biased region" description="Basic and acidic residues" evidence="3">
    <location>
        <begin position="161"/>
        <end position="171"/>
    </location>
</feature>
<sequence>MSLALLHRQCFREMNGAGPSPLPETTSEMSNGSEEEGLARQKLSNQASHPPALPTKGCSLSAAAAPPWLLSSLADLNEKMGWMAVNNPEQDDTGETFAQRAESYYQKRPQLLAFLQDLYRAYISLSDRYVQLLSKNNRAQHSRQSSQVSTITTDNDSCSSENDHREDHSDAESSLSFQQPLQPYRSSCELFNFDVLVAEIVIKNVECDILLHEVEISSRKSNDASRKIELQRSLLEVLESERLILLNENARLGYRMNALIEENRELGAESMFVKTKAGELARSLLKLKEDQRVCALSRKIEDLQGQIHGLEKRNKEYYEQLVRRELEAEVGKGKKGKRDGKSGSSREVDLDVCFQMERFKLKPSLRVEEGKVFGWWEKIKRMDIFMCGTMPTGHGC</sequence>
<dbReference type="OrthoDB" id="1911293at2759"/>
<evidence type="ECO:0000313" key="6">
    <source>
        <dbReference type="RefSeq" id="XP_031373530.1"/>
    </source>
</evidence>
<dbReference type="RefSeq" id="XP_031373530.1">
    <property type="nucleotide sequence ID" value="XM_031517670.1"/>
</dbReference>
<dbReference type="PANTHER" id="PTHR32258:SF26">
    <property type="entry name" value="KINASE INTERACTING (KIP1-LIKE) FAMILY PROTEIN"/>
    <property type="match status" value="1"/>
</dbReference>
<protein>
    <submittedName>
        <fullName evidence="6">Kinase-interacting family protein-like</fullName>
    </submittedName>
</protein>
<dbReference type="AlphaFoldDB" id="A0A6P8BTL6"/>
<dbReference type="Pfam" id="PF07765">
    <property type="entry name" value="KIP1"/>
    <property type="match status" value="1"/>
</dbReference>
<dbReference type="PROSITE" id="PS51774">
    <property type="entry name" value="NAB"/>
    <property type="match status" value="1"/>
</dbReference>
<gene>
    <name evidence="6" type="primary">LOC116188366</name>
</gene>
<reference evidence="6" key="2">
    <citation type="submission" date="2025-08" db="UniProtKB">
        <authorList>
            <consortium name="RefSeq"/>
        </authorList>
    </citation>
    <scope>IDENTIFICATION</scope>
    <source>
        <tissue evidence="6">Leaf</tissue>
    </source>
</reference>
<feature type="domain" description="NAB" evidence="4">
    <location>
        <begin position="49"/>
        <end position="136"/>
    </location>
</feature>
<evidence type="ECO:0000256" key="1">
    <source>
        <dbReference type="ARBA" id="ARBA00023054"/>
    </source>
</evidence>
<dbReference type="GO" id="GO:0003779">
    <property type="term" value="F:actin binding"/>
    <property type="evidence" value="ECO:0007669"/>
    <property type="project" value="InterPro"/>
</dbReference>
<dbReference type="InterPro" id="IPR051861">
    <property type="entry name" value="NET_actin-binding_domain"/>
</dbReference>
<keyword evidence="5" id="KW-1185">Reference proteome</keyword>
<proteinExistence type="inferred from homology"/>